<organism evidence="10 11">
    <name type="scientific">Desulfotignum phosphitoxidans DSM 13687</name>
    <dbReference type="NCBI Taxonomy" id="1286635"/>
    <lineage>
        <taxon>Bacteria</taxon>
        <taxon>Pseudomonadati</taxon>
        <taxon>Thermodesulfobacteriota</taxon>
        <taxon>Desulfobacteria</taxon>
        <taxon>Desulfobacterales</taxon>
        <taxon>Desulfobacteraceae</taxon>
        <taxon>Desulfotignum</taxon>
    </lineage>
</organism>
<feature type="transmembrane region" description="Helical" evidence="8">
    <location>
        <begin position="302"/>
        <end position="322"/>
    </location>
</feature>
<reference evidence="10 11" key="1">
    <citation type="journal article" date="2013" name="Genome Announc.">
        <title>Draft Genome Sequence of Desulfotignum phosphitoxidans DSM 13687 Strain FiPS-3.</title>
        <authorList>
            <person name="Poehlein A."/>
            <person name="Daniel R."/>
            <person name="Simeonova D.D."/>
        </authorList>
    </citation>
    <scope>NUCLEOTIDE SEQUENCE [LARGE SCALE GENOMIC DNA]</scope>
    <source>
        <strain evidence="10 11">DSM 13687</strain>
    </source>
</reference>
<feature type="transmembrane region" description="Helical" evidence="8">
    <location>
        <begin position="112"/>
        <end position="131"/>
    </location>
</feature>
<gene>
    <name evidence="10" type="ORF">Dpo_1c08010</name>
</gene>
<dbReference type="Gene3D" id="1.20.1530.20">
    <property type="match status" value="1"/>
</dbReference>
<sequence>MEIHSAWALVLVSLGAAFLPSLGQRLRLPSVVLEILFGVVIGKSLLNLQFGEDWISFLSHLGFLILMFHAGMEINFGMLKKQRAGMFIIQAGVFLLTLVLSMGAAVMLGQGLYLGLVLSTTSLGLVVPTLKDTNASQTPLGQNALIAATLADFLTLFGITFFLLWHQNGFGWDFLRPLPLFIGFGVLLKLVQFLAWWYPEKTDRLLADKDSQELGVRFSLALLFLFVALSELAHLEPVLGAFMGGALLSIVFREKTHLEQKLSGFGYGFLVPLFFIHVGMQFDVANVLSMGQLVFTGKLLGVAVLVKILPCLLFVFAGLSFFNSLHVGLLMTSRLSLIIVAATIGLEFGFITEAFKDAIILLAIITCLMGPTLFKAFYRSDGDTPDTRTRIQKKNLAAGWMRQQK</sequence>
<feature type="domain" description="Cation/H+ exchanger transmembrane" evidence="9">
    <location>
        <begin position="16"/>
        <end position="375"/>
    </location>
</feature>
<evidence type="ECO:0000256" key="8">
    <source>
        <dbReference type="SAM" id="Phobius"/>
    </source>
</evidence>
<dbReference type="Proteomes" id="UP000014216">
    <property type="component" value="Unassembled WGS sequence"/>
</dbReference>
<feature type="transmembrane region" description="Helical" evidence="8">
    <location>
        <begin position="84"/>
        <end position="106"/>
    </location>
</feature>
<evidence type="ECO:0000259" key="9">
    <source>
        <dbReference type="Pfam" id="PF00999"/>
    </source>
</evidence>
<proteinExistence type="predicted"/>
<keyword evidence="6" id="KW-0406">Ion transport</keyword>
<dbReference type="Pfam" id="PF00999">
    <property type="entry name" value="Na_H_Exchanger"/>
    <property type="match status" value="1"/>
</dbReference>
<dbReference type="InterPro" id="IPR038770">
    <property type="entry name" value="Na+/solute_symporter_sf"/>
</dbReference>
<dbReference type="RefSeq" id="WP_006964424.1">
    <property type="nucleotide sequence ID" value="NZ_APJX01000001.1"/>
</dbReference>
<keyword evidence="7 8" id="KW-0472">Membrane</keyword>
<feature type="transmembrane region" description="Helical" evidence="8">
    <location>
        <begin position="54"/>
        <end position="72"/>
    </location>
</feature>
<dbReference type="EMBL" id="APJX01000001">
    <property type="protein sequence ID" value="EMS81660.1"/>
    <property type="molecule type" value="Genomic_DNA"/>
</dbReference>
<comment type="caution">
    <text evidence="10">The sequence shown here is derived from an EMBL/GenBank/DDBJ whole genome shotgun (WGS) entry which is preliminary data.</text>
</comment>
<feature type="transmembrane region" description="Helical" evidence="8">
    <location>
        <begin position="264"/>
        <end position="282"/>
    </location>
</feature>
<dbReference type="GO" id="GO:0015297">
    <property type="term" value="F:antiporter activity"/>
    <property type="evidence" value="ECO:0007669"/>
    <property type="project" value="UniProtKB-KW"/>
</dbReference>
<evidence type="ECO:0000256" key="5">
    <source>
        <dbReference type="ARBA" id="ARBA00022989"/>
    </source>
</evidence>
<evidence type="ECO:0000256" key="4">
    <source>
        <dbReference type="ARBA" id="ARBA00022692"/>
    </source>
</evidence>
<keyword evidence="2" id="KW-0813">Transport</keyword>
<evidence type="ECO:0000256" key="3">
    <source>
        <dbReference type="ARBA" id="ARBA00022449"/>
    </source>
</evidence>
<dbReference type="PANTHER" id="PTHR43562:SF1">
    <property type="entry name" value="NA(+)_H(+) ANTIPORTER YJBQ-RELATED"/>
    <property type="match status" value="1"/>
</dbReference>
<feature type="transmembrane region" description="Helical" evidence="8">
    <location>
        <begin position="178"/>
        <end position="199"/>
    </location>
</feature>
<keyword evidence="11" id="KW-1185">Reference proteome</keyword>
<comment type="subcellular location">
    <subcellularLocation>
        <location evidence="1">Membrane</location>
        <topology evidence="1">Multi-pass membrane protein</topology>
    </subcellularLocation>
</comment>
<evidence type="ECO:0000256" key="2">
    <source>
        <dbReference type="ARBA" id="ARBA00022448"/>
    </source>
</evidence>
<dbReference type="InterPro" id="IPR006153">
    <property type="entry name" value="Cation/H_exchanger_TM"/>
</dbReference>
<dbReference type="GO" id="GO:1902600">
    <property type="term" value="P:proton transmembrane transport"/>
    <property type="evidence" value="ECO:0007669"/>
    <property type="project" value="InterPro"/>
</dbReference>
<evidence type="ECO:0000313" key="10">
    <source>
        <dbReference type="EMBL" id="EMS81660.1"/>
    </source>
</evidence>
<keyword evidence="5 8" id="KW-1133">Transmembrane helix</keyword>
<keyword evidence="4 8" id="KW-0812">Transmembrane</keyword>
<name>S0G401_9BACT</name>
<evidence type="ECO:0000256" key="7">
    <source>
        <dbReference type="ARBA" id="ARBA00023136"/>
    </source>
</evidence>
<evidence type="ECO:0000256" key="6">
    <source>
        <dbReference type="ARBA" id="ARBA00023065"/>
    </source>
</evidence>
<evidence type="ECO:0000313" key="11">
    <source>
        <dbReference type="Proteomes" id="UP000014216"/>
    </source>
</evidence>
<feature type="transmembrane region" description="Helical" evidence="8">
    <location>
        <begin position="358"/>
        <end position="378"/>
    </location>
</feature>
<protein>
    <submittedName>
        <fullName evidence="10">Putative Na(+)/H(+) antiporter</fullName>
    </submittedName>
</protein>
<dbReference type="PANTHER" id="PTHR43562">
    <property type="entry name" value="NAPA-TYPE SODIUM/HYDROGEN ANTIPORTER"/>
    <property type="match status" value="1"/>
</dbReference>
<accession>S0G401</accession>
<dbReference type="GO" id="GO:0016020">
    <property type="term" value="C:membrane"/>
    <property type="evidence" value="ECO:0007669"/>
    <property type="project" value="UniProtKB-SubCell"/>
</dbReference>
<feature type="transmembrane region" description="Helical" evidence="8">
    <location>
        <begin position="143"/>
        <end position="166"/>
    </location>
</feature>
<evidence type="ECO:0000256" key="1">
    <source>
        <dbReference type="ARBA" id="ARBA00004141"/>
    </source>
</evidence>
<feature type="transmembrane region" description="Helical" evidence="8">
    <location>
        <begin position="334"/>
        <end position="352"/>
    </location>
</feature>
<dbReference type="OrthoDB" id="9793589at2"/>
<keyword evidence="3" id="KW-0050">Antiport</keyword>
<dbReference type="AlphaFoldDB" id="S0G401"/>